<evidence type="ECO:0000313" key="2">
    <source>
        <dbReference type="EMBL" id="MCC2198743.1"/>
    </source>
</evidence>
<keyword evidence="3" id="KW-1185">Reference proteome</keyword>
<gene>
    <name evidence="2" type="ORF">LKD23_03050</name>
</gene>
<dbReference type="Proteomes" id="UP001430637">
    <property type="component" value="Unassembled WGS sequence"/>
</dbReference>
<comment type="caution">
    <text evidence="2">The sequence shown here is derived from an EMBL/GenBank/DDBJ whole genome shotgun (WGS) entry which is preliminary data.</text>
</comment>
<feature type="region of interest" description="Disordered" evidence="1">
    <location>
        <begin position="41"/>
        <end position="62"/>
    </location>
</feature>
<reference evidence="2" key="1">
    <citation type="submission" date="2021-10" db="EMBL/GenBank/DDBJ databases">
        <title>Anaerobic single-cell dispensing facilitates the cultivation of human gut bacteria.</title>
        <authorList>
            <person name="Afrizal A."/>
        </authorList>
    </citation>
    <scope>NUCLEOTIDE SEQUENCE</scope>
    <source>
        <strain evidence="2">CLA-AA-H233</strain>
    </source>
</reference>
<organism evidence="2 3">
    <name type="scientific">Faecalibacterium butyricigenerans</name>
    <dbReference type="NCBI Taxonomy" id="1851427"/>
    <lineage>
        <taxon>Bacteria</taxon>
        <taxon>Bacillati</taxon>
        <taxon>Bacillota</taxon>
        <taxon>Clostridia</taxon>
        <taxon>Eubacteriales</taxon>
        <taxon>Oscillospiraceae</taxon>
        <taxon>Faecalibacterium</taxon>
    </lineage>
</organism>
<proteinExistence type="predicted"/>
<dbReference type="EMBL" id="JAJEQL010000005">
    <property type="protein sequence ID" value="MCC2198743.1"/>
    <property type="molecule type" value="Genomic_DNA"/>
</dbReference>
<evidence type="ECO:0000313" key="3">
    <source>
        <dbReference type="Proteomes" id="UP001430637"/>
    </source>
</evidence>
<name>A0ABS8F719_9FIRM</name>
<sequence length="62" mass="7101">SWIQRVEIAGAFLVLFWHAKENISLNEKALCPAHRRASSLKENQALRQQKFDPALPARDTTQ</sequence>
<evidence type="ECO:0000256" key="1">
    <source>
        <dbReference type="SAM" id="MobiDB-lite"/>
    </source>
</evidence>
<dbReference type="RefSeq" id="WP_227620305.1">
    <property type="nucleotide sequence ID" value="NZ_JAJEQL010000005.1"/>
</dbReference>
<accession>A0ABS8F719</accession>
<feature type="non-terminal residue" evidence="2">
    <location>
        <position position="1"/>
    </location>
</feature>
<protein>
    <submittedName>
        <fullName evidence="2">Uncharacterized protein</fullName>
    </submittedName>
</protein>